<comment type="caution">
    <text evidence="2">The sequence shown here is derived from an EMBL/GenBank/DDBJ whole genome shotgun (WGS) entry which is preliminary data.</text>
</comment>
<keyword evidence="2" id="KW-0378">Hydrolase</keyword>
<dbReference type="GO" id="GO:0004308">
    <property type="term" value="F:exo-alpha-sialidase activity"/>
    <property type="evidence" value="ECO:0007669"/>
    <property type="project" value="UniProtKB-EC"/>
</dbReference>
<dbReference type="PANTHER" id="PTHR43752:SF2">
    <property type="entry name" value="BNR_ASP-BOX REPEAT FAMILY PROTEIN"/>
    <property type="match status" value="1"/>
</dbReference>
<dbReference type="RefSeq" id="WP_346762391.1">
    <property type="nucleotide sequence ID" value="NZ_JAUJEB010000013.1"/>
</dbReference>
<feature type="domain" description="Sialidase" evidence="1">
    <location>
        <begin position="252"/>
        <end position="422"/>
    </location>
</feature>
<evidence type="ECO:0000259" key="1">
    <source>
        <dbReference type="Pfam" id="PF13088"/>
    </source>
</evidence>
<dbReference type="EC" id="3.2.1.18" evidence="2"/>
<keyword evidence="2" id="KW-0326">Glycosidase</keyword>
<dbReference type="InterPro" id="IPR036278">
    <property type="entry name" value="Sialidase_sf"/>
</dbReference>
<proteinExistence type="predicted"/>
<dbReference type="PROSITE" id="PS51257">
    <property type="entry name" value="PROKAR_LIPOPROTEIN"/>
    <property type="match status" value="1"/>
</dbReference>
<accession>A0ABT8LGX0</accession>
<organism evidence="2 3">
    <name type="scientific">Agaribacillus aureus</name>
    <dbReference type="NCBI Taxonomy" id="3051825"/>
    <lineage>
        <taxon>Bacteria</taxon>
        <taxon>Pseudomonadati</taxon>
        <taxon>Bacteroidota</taxon>
        <taxon>Cytophagia</taxon>
        <taxon>Cytophagales</taxon>
        <taxon>Splendidivirgaceae</taxon>
        <taxon>Agaribacillus</taxon>
    </lineage>
</organism>
<gene>
    <name evidence="2" type="ORF">QQ020_33595</name>
</gene>
<protein>
    <submittedName>
        <fullName evidence="2">Exo-alpha-sialidase</fullName>
        <ecNumber evidence="2">3.2.1.18</ecNumber>
    </submittedName>
</protein>
<dbReference type="Proteomes" id="UP001172083">
    <property type="component" value="Unassembled WGS sequence"/>
</dbReference>
<name>A0ABT8LGX0_9BACT</name>
<keyword evidence="3" id="KW-1185">Reference proteome</keyword>
<dbReference type="SUPFAM" id="SSF50939">
    <property type="entry name" value="Sialidases"/>
    <property type="match status" value="1"/>
</dbReference>
<dbReference type="Pfam" id="PF13088">
    <property type="entry name" value="BNR_2"/>
    <property type="match status" value="2"/>
</dbReference>
<dbReference type="InterPro" id="IPR011040">
    <property type="entry name" value="Sialidase"/>
</dbReference>
<reference evidence="2" key="1">
    <citation type="submission" date="2023-06" db="EMBL/GenBank/DDBJ databases">
        <title>Genomic of Agaribacillus aureum.</title>
        <authorList>
            <person name="Wang G."/>
        </authorList>
    </citation>
    <scope>NUCLEOTIDE SEQUENCE</scope>
    <source>
        <strain evidence="2">BMA12</strain>
    </source>
</reference>
<dbReference type="Gene3D" id="2.120.10.10">
    <property type="match status" value="1"/>
</dbReference>
<sequence>MMNRIITLLTIFVSIFTSGCTDLADQAATDEQAAFCETTELFPRTKDHTHGSTIVELSNGDLLTAWFQGSGERWADDVVIMGARLKNGASAWSKPFLMADTPGFPDVNPVLFIDGVDRLWLVWYPVIANLWESSLPKYRISEDYLGAEAPVWSWQDIILVKPGSSTERGIQPNDKFVAAVERQLKAFEAKNKSLIAANMEAKKMWDWWRADRLSKAKGEDMMYNGYLYDSVGNRTSQKMGFPLMRRIGWQTKNKAVITGNGRIVLPLYSDNFGFSIMAITDDGGKHWQFSDPLVGIENIQPAIAFRKNGDMVSFMRDNGPPPYRLQVSSSSDDGMTWSDVEDTDIPNPGAGSDIVTLSNGHWVLANNDTEDGRHSLAISISTNEGETWDYVRHLELDVREKEIASTGAYPSVIQGRDDRIHVVYSFTSREKESPKGETIKYAVFNEAWVMKGDQP</sequence>
<evidence type="ECO:0000313" key="2">
    <source>
        <dbReference type="EMBL" id="MDN5217054.1"/>
    </source>
</evidence>
<dbReference type="EMBL" id="JAUJEB010000013">
    <property type="protein sequence ID" value="MDN5217054.1"/>
    <property type="molecule type" value="Genomic_DNA"/>
</dbReference>
<dbReference type="PANTHER" id="PTHR43752">
    <property type="entry name" value="BNR/ASP-BOX REPEAT FAMILY PROTEIN"/>
    <property type="match status" value="1"/>
</dbReference>
<dbReference type="CDD" id="cd15482">
    <property type="entry name" value="Sialidase_non-viral"/>
    <property type="match status" value="1"/>
</dbReference>
<evidence type="ECO:0000313" key="3">
    <source>
        <dbReference type="Proteomes" id="UP001172083"/>
    </source>
</evidence>
<feature type="domain" description="Sialidase" evidence="1">
    <location>
        <begin position="60"/>
        <end position="144"/>
    </location>
</feature>